<organism evidence="1 2">
    <name type="scientific">Photobacterium aphoticum</name>
    <dbReference type="NCBI Taxonomy" id="754436"/>
    <lineage>
        <taxon>Bacteria</taxon>
        <taxon>Pseudomonadati</taxon>
        <taxon>Pseudomonadota</taxon>
        <taxon>Gammaproteobacteria</taxon>
        <taxon>Vibrionales</taxon>
        <taxon>Vibrionaceae</taxon>
        <taxon>Photobacterium</taxon>
    </lineage>
</organism>
<dbReference type="AlphaFoldDB" id="A0A090QHQ7"/>
<comment type="caution">
    <text evidence="1">The sequence shown here is derived from an EMBL/GenBank/DDBJ whole genome shotgun (WGS) entry which is preliminary data.</text>
</comment>
<evidence type="ECO:0000313" key="1">
    <source>
        <dbReference type="EMBL" id="GAL02680.1"/>
    </source>
</evidence>
<accession>A0A090QHQ7</accession>
<proteinExistence type="predicted"/>
<dbReference type="STRING" id="754436.JCM19237_5573"/>
<protein>
    <submittedName>
        <fullName evidence="1">Uncharacterized protein</fullName>
    </submittedName>
</protein>
<evidence type="ECO:0000313" key="2">
    <source>
        <dbReference type="Proteomes" id="UP000029227"/>
    </source>
</evidence>
<sequence length="70" mass="8029">MLGIIFSLLGALNYFIGQDMAADTFMREAIPLFFFMVPCFLLAKIISRPQWIHDVEDYQLAAAKKFSQSH</sequence>
<gene>
    <name evidence="1" type="ORF">JCM19237_5573</name>
</gene>
<dbReference type="EMBL" id="BBMN01000001">
    <property type="protein sequence ID" value="GAL02680.1"/>
    <property type="molecule type" value="Genomic_DNA"/>
</dbReference>
<reference evidence="1 2" key="1">
    <citation type="journal article" date="2014" name="Genome Announc.">
        <title>Draft Genome Sequences of Two Vibrionaceae Species, Vibrio ponticus C121 and Photobacterium aphoticum C119, Isolated as Coral Reef Microbiota.</title>
        <authorList>
            <person name="Al-saari N."/>
            <person name="Meirelles P.M."/>
            <person name="Mino S."/>
            <person name="Suda W."/>
            <person name="Oshima K."/>
            <person name="Hattori M."/>
            <person name="Ohkuma M."/>
            <person name="Thompson F.L."/>
            <person name="Gomez-Gil B."/>
            <person name="Sawabe T."/>
            <person name="Sawabe T."/>
        </authorList>
    </citation>
    <scope>NUCLEOTIDE SEQUENCE [LARGE SCALE GENOMIC DNA]</scope>
    <source>
        <strain evidence="1 2">JCM 19237</strain>
    </source>
</reference>
<name>A0A090QHQ7_9GAMM</name>
<dbReference type="Proteomes" id="UP000029227">
    <property type="component" value="Unassembled WGS sequence"/>
</dbReference>